<dbReference type="Gene3D" id="3.40.50.300">
    <property type="entry name" value="P-loop containing nucleotide triphosphate hydrolases"/>
    <property type="match status" value="1"/>
</dbReference>
<keyword evidence="2" id="KW-0813">Transport</keyword>
<dbReference type="PROSITE" id="PS50893">
    <property type="entry name" value="ABC_TRANSPORTER_2"/>
    <property type="match status" value="1"/>
</dbReference>
<dbReference type="Gene3D" id="1.20.1560.10">
    <property type="entry name" value="ABC transporter type 1, transmembrane domain"/>
    <property type="match status" value="1"/>
</dbReference>
<keyword evidence="3 8" id="KW-0812">Transmembrane</keyword>
<dbReference type="OrthoDB" id="6500128at2759"/>
<evidence type="ECO:0000259" key="9">
    <source>
        <dbReference type="PROSITE" id="PS50893"/>
    </source>
</evidence>
<proteinExistence type="predicted"/>
<evidence type="ECO:0000313" key="11">
    <source>
        <dbReference type="EMBL" id="CUG93160.1"/>
    </source>
</evidence>
<feature type="transmembrane region" description="Helical" evidence="8">
    <location>
        <begin position="187"/>
        <end position="206"/>
    </location>
</feature>
<evidence type="ECO:0000259" key="10">
    <source>
        <dbReference type="PROSITE" id="PS50929"/>
    </source>
</evidence>
<organism evidence="11 12">
    <name type="scientific">Bodo saltans</name>
    <name type="common">Flagellated protozoan</name>
    <dbReference type="NCBI Taxonomy" id="75058"/>
    <lineage>
        <taxon>Eukaryota</taxon>
        <taxon>Discoba</taxon>
        <taxon>Euglenozoa</taxon>
        <taxon>Kinetoplastea</taxon>
        <taxon>Metakinetoplastina</taxon>
        <taxon>Eubodonida</taxon>
        <taxon>Bodonidae</taxon>
        <taxon>Bodo</taxon>
    </lineage>
</organism>
<dbReference type="InterPro" id="IPR003439">
    <property type="entry name" value="ABC_transporter-like_ATP-bd"/>
</dbReference>
<evidence type="ECO:0000256" key="5">
    <source>
        <dbReference type="ARBA" id="ARBA00022840"/>
    </source>
</evidence>
<evidence type="ECO:0000313" key="12">
    <source>
        <dbReference type="Proteomes" id="UP000051952"/>
    </source>
</evidence>
<dbReference type="InterPro" id="IPR011527">
    <property type="entry name" value="ABC1_TM_dom"/>
</dbReference>
<evidence type="ECO:0000256" key="3">
    <source>
        <dbReference type="ARBA" id="ARBA00022692"/>
    </source>
</evidence>
<dbReference type="Pfam" id="PF00005">
    <property type="entry name" value="ABC_tran"/>
    <property type="match status" value="1"/>
</dbReference>
<feature type="domain" description="ABC transporter" evidence="9">
    <location>
        <begin position="265"/>
        <end position="495"/>
    </location>
</feature>
<dbReference type="PANTHER" id="PTHR24223:SF399">
    <property type="entry name" value="ABC TRANSPORTER ATNG"/>
    <property type="match status" value="1"/>
</dbReference>
<evidence type="ECO:0000256" key="1">
    <source>
        <dbReference type="ARBA" id="ARBA00004141"/>
    </source>
</evidence>
<dbReference type="AlphaFoldDB" id="A0A0S4JRF3"/>
<dbReference type="InterPro" id="IPR027417">
    <property type="entry name" value="P-loop_NTPase"/>
</dbReference>
<feature type="transmembrane region" description="Helical" evidence="8">
    <location>
        <begin position="157"/>
        <end position="175"/>
    </location>
</feature>
<dbReference type="CDD" id="cd03244">
    <property type="entry name" value="ABCC_MRP_domain2"/>
    <property type="match status" value="1"/>
</dbReference>
<dbReference type="FunFam" id="3.40.50.300:FF:000838">
    <property type="entry name" value="ABC multidrug transporter (Eurofung)"/>
    <property type="match status" value="1"/>
</dbReference>
<keyword evidence="4" id="KW-0547">Nucleotide-binding</keyword>
<sequence>THSSMFHRLLFAPTSFFDANSLGTIASRFSRDLECVDRAFIERLNALLYNAAMVLGSCVLMCYAAPYLAAVLVAVAALYALVMRYYNGTAVNLRSLEATCRTPMISLIGEALSGLDVVRSYGVTDAFRKEHTDAYESSANALYNVGALQLWFNQQLGMLYALIVVFMTVMVAGLMTSYDSATRSSQMTVLSLAVTYTVSMPVGYLMNLFTELDTFYGSVERATEYATEIEQEAGAPKIPLPWAGAADEPAAATSVADDWPRGGGVEFEDVCLRYRSDLPLALNGLTVQLRAGEHIGVVGRTGSGKSTLIQALFRLVELDAGRVVLDGVETGKVPLGRLRAGMTIVPQDPMVFQGTVRANIDPLCLYTDETCESALRRVGLMDSGFNLSSSVEESGGNMSTGQRQLLCLARAMVRSRPLLVMDEATANVDGATDERMQEIVRTDFAHLTTITIAHRLDTIIESDKILVMDKGRLVEFDTPRKLLADRTSVFFSIASGLGEEQLSNLIMRAH</sequence>
<feature type="transmembrane region" description="Helical" evidence="8">
    <location>
        <begin position="47"/>
        <end position="80"/>
    </location>
</feature>
<reference evidence="12" key="1">
    <citation type="submission" date="2015-09" db="EMBL/GenBank/DDBJ databases">
        <authorList>
            <consortium name="Pathogen Informatics"/>
        </authorList>
    </citation>
    <scope>NUCLEOTIDE SEQUENCE [LARGE SCALE GENOMIC DNA]</scope>
    <source>
        <strain evidence="12">Lake Konstanz</strain>
    </source>
</reference>
<keyword evidence="6 8" id="KW-1133">Transmembrane helix</keyword>
<feature type="domain" description="ABC transmembrane type-1" evidence="10">
    <location>
        <begin position="1"/>
        <end position="214"/>
    </location>
</feature>
<protein>
    <submittedName>
        <fullName evidence="11">ABC transporter, putative</fullName>
    </submittedName>
</protein>
<dbReference type="InterPro" id="IPR050173">
    <property type="entry name" value="ABC_transporter_C-like"/>
</dbReference>
<dbReference type="Pfam" id="PF00664">
    <property type="entry name" value="ABC_membrane"/>
    <property type="match status" value="1"/>
</dbReference>
<dbReference type="EMBL" id="CYKH01002126">
    <property type="protein sequence ID" value="CUG93160.1"/>
    <property type="molecule type" value="Genomic_DNA"/>
</dbReference>
<dbReference type="PROSITE" id="PS50929">
    <property type="entry name" value="ABC_TM1F"/>
    <property type="match status" value="1"/>
</dbReference>
<evidence type="ECO:0000256" key="6">
    <source>
        <dbReference type="ARBA" id="ARBA00022989"/>
    </source>
</evidence>
<dbReference type="GO" id="GO:0005524">
    <property type="term" value="F:ATP binding"/>
    <property type="evidence" value="ECO:0007669"/>
    <property type="project" value="UniProtKB-KW"/>
</dbReference>
<dbReference type="OMA" id="ITIEAGW"/>
<dbReference type="Proteomes" id="UP000051952">
    <property type="component" value="Unassembled WGS sequence"/>
</dbReference>
<dbReference type="GO" id="GO:0140359">
    <property type="term" value="F:ABC-type transporter activity"/>
    <property type="evidence" value="ECO:0007669"/>
    <property type="project" value="InterPro"/>
</dbReference>
<evidence type="ECO:0000256" key="4">
    <source>
        <dbReference type="ARBA" id="ARBA00022741"/>
    </source>
</evidence>
<dbReference type="SUPFAM" id="SSF52540">
    <property type="entry name" value="P-loop containing nucleoside triphosphate hydrolases"/>
    <property type="match status" value="1"/>
</dbReference>
<evidence type="ECO:0000256" key="7">
    <source>
        <dbReference type="ARBA" id="ARBA00023136"/>
    </source>
</evidence>
<dbReference type="VEuPathDB" id="TriTrypDB:BSAL_41135"/>
<gene>
    <name evidence="11" type="ORF">BSAL_41135</name>
</gene>
<dbReference type="InterPro" id="IPR036640">
    <property type="entry name" value="ABC1_TM_sf"/>
</dbReference>
<keyword evidence="7 8" id="KW-0472">Membrane</keyword>
<comment type="subcellular location">
    <subcellularLocation>
        <location evidence="1">Membrane</location>
        <topology evidence="1">Multi-pass membrane protein</topology>
    </subcellularLocation>
</comment>
<evidence type="ECO:0000256" key="2">
    <source>
        <dbReference type="ARBA" id="ARBA00022448"/>
    </source>
</evidence>
<dbReference type="GO" id="GO:0016887">
    <property type="term" value="F:ATP hydrolysis activity"/>
    <property type="evidence" value="ECO:0007669"/>
    <property type="project" value="InterPro"/>
</dbReference>
<feature type="non-terminal residue" evidence="11">
    <location>
        <position position="1"/>
    </location>
</feature>
<evidence type="ECO:0000256" key="8">
    <source>
        <dbReference type="SAM" id="Phobius"/>
    </source>
</evidence>
<accession>A0A0S4JRF3</accession>
<dbReference type="PANTHER" id="PTHR24223">
    <property type="entry name" value="ATP-BINDING CASSETTE SUB-FAMILY C"/>
    <property type="match status" value="1"/>
</dbReference>
<dbReference type="SUPFAM" id="SSF90123">
    <property type="entry name" value="ABC transporter transmembrane region"/>
    <property type="match status" value="1"/>
</dbReference>
<name>A0A0S4JRF3_BODSA</name>
<dbReference type="GO" id="GO:0016020">
    <property type="term" value="C:membrane"/>
    <property type="evidence" value="ECO:0007669"/>
    <property type="project" value="UniProtKB-SubCell"/>
</dbReference>
<dbReference type="InterPro" id="IPR003593">
    <property type="entry name" value="AAA+_ATPase"/>
</dbReference>
<keyword evidence="5" id="KW-0067">ATP-binding</keyword>
<dbReference type="SMART" id="SM00382">
    <property type="entry name" value="AAA"/>
    <property type="match status" value="1"/>
</dbReference>
<keyword evidence="12" id="KW-1185">Reference proteome</keyword>